<organism evidence="2 3">
    <name type="scientific">Hibiscus trionum</name>
    <name type="common">Flower of an hour</name>
    <dbReference type="NCBI Taxonomy" id="183268"/>
    <lineage>
        <taxon>Eukaryota</taxon>
        <taxon>Viridiplantae</taxon>
        <taxon>Streptophyta</taxon>
        <taxon>Embryophyta</taxon>
        <taxon>Tracheophyta</taxon>
        <taxon>Spermatophyta</taxon>
        <taxon>Magnoliopsida</taxon>
        <taxon>eudicotyledons</taxon>
        <taxon>Gunneridae</taxon>
        <taxon>Pentapetalae</taxon>
        <taxon>rosids</taxon>
        <taxon>malvids</taxon>
        <taxon>Malvales</taxon>
        <taxon>Malvaceae</taxon>
        <taxon>Malvoideae</taxon>
        <taxon>Hibiscus</taxon>
    </lineage>
</organism>
<dbReference type="PANTHER" id="PTHR34482">
    <property type="entry name" value="DNA DAMAGE-INDUCIBLE PROTEIN 1-LIKE"/>
    <property type="match status" value="1"/>
</dbReference>
<dbReference type="EMBL" id="BSYR01000010">
    <property type="protein sequence ID" value="GMI72022.1"/>
    <property type="molecule type" value="Genomic_DNA"/>
</dbReference>
<feature type="compositionally biased region" description="Polar residues" evidence="1">
    <location>
        <begin position="82"/>
        <end position="93"/>
    </location>
</feature>
<dbReference type="Proteomes" id="UP001165190">
    <property type="component" value="Unassembled WGS sequence"/>
</dbReference>
<keyword evidence="3" id="KW-1185">Reference proteome</keyword>
<dbReference type="AlphaFoldDB" id="A0A9W7H6Q8"/>
<protein>
    <recommendedName>
        <fullName evidence="4">CCHC-type domain-containing protein</fullName>
    </recommendedName>
</protein>
<sequence length="208" mass="23434">MFVNDYEIEFIRLIQYVPGLVTIEKEKCDWFLKGLLPSIKEDVALHMDNEYKEITKRARTTERNEAELKLLESYGTDRGRRQSTTPVQHSQGNHSRKRARDESDHQGYSKARPVTSTVLIVSVGGSTSTHGVPQWYSFCKKWHPGECRRQSGACFRCRSFEHLFRDCLVSPSSSYVPSQSQASVKTPAGGRGHGRPATSGTTSRGRPA</sequence>
<name>A0A9W7H6Q8_HIBTR</name>
<reference evidence="2" key="1">
    <citation type="submission" date="2023-05" db="EMBL/GenBank/DDBJ databases">
        <title>Genome and transcriptome analyses reveal genes involved in the formation of fine ridges on petal epidermal cells in Hibiscus trionum.</title>
        <authorList>
            <person name="Koshimizu S."/>
            <person name="Masuda S."/>
            <person name="Ishii T."/>
            <person name="Shirasu K."/>
            <person name="Hoshino A."/>
            <person name="Arita M."/>
        </authorList>
    </citation>
    <scope>NUCLEOTIDE SEQUENCE</scope>
    <source>
        <strain evidence="2">Hamamatsu line</strain>
    </source>
</reference>
<evidence type="ECO:0000256" key="1">
    <source>
        <dbReference type="SAM" id="MobiDB-lite"/>
    </source>
</evidence>
<dbReference type="OrthoDB" id="2272416at2759"/>
<gene>
    <name evidence="2" type="ORF">HRI_000871500</name>
</gene>
<comment type="caution">
    <text evidence="2">The sequence shown here is derived from an EMBL/GenBank/DDBJ whole genome shotgun (WGS) entry which is preliminary data.</text>
</comment>
<accession>A0A9W7H6Q8</accession>
<feature type="region of interest" description="Disordered" evidence="1">
    <location>
        <begin position="72"/>
        <end position="111"/>
    </location>
</feature>
<evidence type="ECO:0000313" key="2">
    <source>
        <dbReference type="EMBL" id="GMI72022.1"/>
    </source>
</evidence>
<feature type="compositionally biased region" description="Low complexity" evidence="1">
    <location>
        <begin position="171"/>
        <end position="184"/>
    </location>
</feature>
<evidence type="ECO:0000313" key="3">
    <source>
        <dbReference type="Proteomes" id="UP001165190"/>
    </source>
</evidence>
<dbReference type="PANTHER" id="PTHR34482:SF36">
    <property type="entry name" value="RETROTRANSPOSON GAG DOMAIN-CONTAINING PROTEIN"/>
    <property type="match status" value="1"/>
</dbReference>
<feature type="region of interest" description="Disordered" evidence="1">
    <location>
        <begin position="171"/>
        <end position="208"/>
    </location>
</feature>
<feature type="compositionally biased region" description="Polar residues" evidence="1">
    <location>
        <begin position="198"/>
        <end position="208"/>
    </location>
</feature>
<evidence type="ECO:0008006" key="4">
    <source>
        <dbReference type="Google" id="ProtNLM"/>
    </source>
</evidence>
<proteinExistence type="predicted"/>